<reference evidence="3 4" key="1">
    <citation type="journal article" date="2018" name="IMA Fungus">
        <title>IMA Genome-F 9: Draft genome sequence of Annulohypoxylon stygium, Aspergillus mulundensis, Berkeleyomyces basicola (syn. Thielaviopsis basicola), Ceratocystis smalleyi, two Cercospora beticola strains, Coleophoma cylindrospora, Fusarium fracticaudum, Phialophora cf. hyalina, and Morchella septimelata.</title>
        <authorList>
            <person name="Wingfield B.D."/>
            <person name="Bills G.F."/>
            <person name="Dong Y."/>
            <person name="Huang W."/>
            <person name="Nel W.J."/>
            <person name="Swalarsk-Parry B.S."/>
            <person name="Vaghefi N."/>
            <person name="Wilken P.M."/>
            <person name="An Z."/>
            <person name="de Beer Z.W."/>
            <person name="De Vos L."/>
            <person name="Chen L."/>
            <person name="Duong T.A."/>
            <person name="Gao Y."/>
            <person name="Hammerbacher A."/>
            <person name="Kikkert J.R."/>
            <person name="Li Y."/>
            <person name="Li H."/>
            <person name="Li K."/>
            <person name="Li Q."/>
            <person name="Liu X."/>
            <person name="Ma X."/>
            <person name="Naidoo K."/>
            <person name="Pethybridge S.J."/>
            <person name="Sun J."/>
            <person name="Steenkamp E.T."/>
            <person name="van der Nest M.A."/>
            <person name="van Wyk S."/>
            <person name="Wingfield M.J."/>
            <person name="Xiong C."/>
            <person name="Yue Q."/>
            <person name="Zhang X."/>
        </authorList>
    </citation>
    <scope>NUCLEOTIDE SEQUENCE [LARGE SCALE GENOMIC DNA]</scope>
    <source>
        <strain evidence="3 4">DSM 5745</strain>
    </source>
</reference>
<feature type="transmembrane region" description="Helical" evidence="2">
    <location>
        <begin position="178"/>
        <end position="198"/>
    </location>
</feature>
<evidence type="ECO:0000256" key="2">
    <source>
        <dbReference type="SAM" id="Phobius"/>
    </source>
</evidence>
<evidence type="ECO:0000313" key="3">
    <source>
        <dbReference type="EMBL" id="RDW68842.1"/>
    </source>
</evidence>
<dbReference type="EMBL" id="PVWQ01000011">
    <property type="protein sequence ID" value="RDW68842.1"/>
    <property type="molecule type" value="Genomic_DNA"/>
</dbReference>
<dbReference type="RefSeq" id="XP_026600631.1">
    <property type="nucleotide sequence ID" value="XM_026750618.1"/>
</dbReference>
<sequence length="682" mass="73655">MAQPSAQESELQLLPPVFSEAEMVPSEADERSIQDGMEREIISGRTSISTSSSTQVYVDRWPVEPQKLRRNAQSDTFTTFLEIILALLPGVFLALAITVIRLDGDEISDNGAKVIQAINLTPSIFPIVFAAIVGSMMRSLALWRAERCASLGTLEQLNGSTSFAGTFSLVLALRRPSILTLCILLLWTMSPLGGQSALRMISETPSSVSSDIALAFMNMSKAPGLSGASGFYTIKTPMRSIYTTSLIASKEAKASRRDVWGWPKIPLLRTLLPSDGALESGTNPWRAVPSDSTLTSYSSLLGLVLQGVPPHGNVEFPVESSYFDLDCYFIANNLTWTEVLERMGSPLLLYHNASRLFGDGTNYSNFFVDTSFNLTTLANTQSQINLFYVSQEYPPGGYAGLFNCTISTVPVESWVICQSADCAVSRMRQSTKDTRPASSTPFSSPEYPGYLGPVPLEILIGEFPQAASEVNTYQSSPTDSYIYGDTVLLNTEYERNWSTMDPQILSTRLTTVFNTCWQSAIAPFTFTSAVPSNPVNLTPAGSGDFIPDFNATSGTASHGVTVYCTNTAWVTVFIISTALLQLCALTGIFLRSTTRAPDILGYVSSLTRTNPYVPLPKGGSALSGLERARLLQNIQIQIADVECSKDVGYLAVVSPGAVGGAGDTGSGAGAGTQRLRRGRRYA</sequence>
<dbReference type="OrthoDB" id="3692311at2759"/>
<comment type="caution">
    <text evidence="3">The sequence shown here is derived from an EMBL/GenBank/DDBJ whole genome shotgun (WGS) entry which is preliminary data.</text>
</comment>
<dbReference type="AlphaFoldDB" id="A0A3D8R456"/>
<keyword evidence="2" id="KW-0812">Transmembrane</keyword>
<organism evidence="3 4">
    <name type="scientific">Aspergillus mulundensis</name>
    <dbReference type="NCBI Taxonomy" id="1810919"/>
    <lineage>
        <taxon>Eukaryota</taxon>
        <taxon>Fungi</taxon>
        <taxon>Dikarya</taxon>
        <taxon>Ascomycota</taxon>
        <taxon>Pezizomycotina</taxon>
        <taxon>Eurotiomycetes</taxon>
        <taxon>Eurotiomycetidae</taxon>
        <taxon>Eurotiales</taxon>
        <taxon>Aspergillaceae</taxon>
        <taxon>Aspergillus</taxon>
        <taxon>Aspergillus subgen. Nidulantes</taxon>
    </lineage>
</organism>
<feature type="transmembrane region" description="Helical" evidence="2">
    <location>
        <begin position="568"/>
        <end position="590"/>
    </location>
</feature>
<accession>A0A3D8R456</accession>
<name>A0A3D8R456_9EURO</name>
<dbReference type="Proteomes" id="UP000256690">
    <property type="component" value="Unassembled WGS sequence"/>
</dbReference>
<keyword evidence="2" id="KW-0472">Membrane</keyword>
<feature type="transmembrane region" description="Helical" evidence="2">
    <location>
        <begin position="114"/>
        <end position="137"/>
    </location>
</feature>
<keyword evidence="4" id="KW-1185">Reference proteome</keyword>
<evidence type="ECO:0000313" key="4">
    <source>
        <dbReference type="Proteomes" id="UP000256690"/>
    </source>
</evidence>
<gene>
    <name evidence="3" type="ORF">DSM5745_08602</name>
</gene>
<evidence type="ECO:0000256" key="1">
    <source>
        <dbReference type="SAM" id="MobiDB-lite"/>
    </source>
</evidence>
<keyword evidence="2" id="KW-1133">Transmembrane helix</keyword>
<proteinExistence type="predicted"/>
<dbReference type="STRING" id="1810919.A0A3D8R456"/>
<feature type="region of interest" description="Disordered" evidence="1">
    <location>
        <begin position="663"/>
        <end position="682"/>
    </location>
</feature>
<feature type="transmembrane region" description="Helical" evidence="2">
    <location>
        <begin position="77"/>
        <end position="102"/>
    </location>
</feature>
<dbReference type="GeneID" id="38118972"/>
<protein>
    <submittedName>
        <fullName evidence="3">Uncharacterized protein</fullName>
    </submittedName>
</protein>